<dbReference type="Proteomes" id="UP000472727">
    <property type="component" value="Unassembled WGS sequence"/>
</dbReference>
<accession>A0A7C8QPH2</accession>
<feature type="transmembrane region" description="Helical" evidence="1">
    <location>
        <begin position="423"/>
        <end position="447"/>
    </location>
</feature>
<keyword evidence="1" id="KW-0472">Membrane</keyword>
<evidence type="ECO:0000313" key="2">
    <source>
        <dbReference type="EMBL" id="KAF3221728.1"/>
    </source>
</evidence>
<evidence type="ECO:0000313" key="3">
    <source>
        <dbReference type="Proteomes" id="UP000472727"/>
    </source>
</evidence>
<dbReference type="PANTHER" id="PTHR35043:SF8">
    <property type="entry name" value="DUF4220 DOMAIN-CONTAINING PROTEIN"/>
    <property type="match status" value="1"/>
</dbReference>
<protein>
    <submittedName>
        <fullName evidence="2">Uncharacterized protein</fullName>
    </submittedName>
</protein>
<feature type="transmembrane region" description="Helical" evidence="1">
    <location>
        <begin position="75"/>
        <end position="94"/>
    </location>
</feature>
<feature type="transmembrane region" description="Helical" evidence="1">
    <location>
        <begin position="301"/>
        <end position="321"/>
    </location>
</feature>
<organism evidence="2 3">
    <name type="scientific">Orbilia oligospora</name>
    <name type="common">Nematode-trapping fungus</name>
    <name type="synonym">Arthrobotrys oligospora</name>
    <dbReference type="NCBI Taxonomy" id="2813651"/>
    <lineage>
        <taxon>Eukaryota</taxon>
        <taxon>Fungi</taxon>
        <taxon>Dikarya</taxon>
        <taxon>Ascomycota</taxon>
        <taxon>Pezizomycotina</taxon>
        <taxon>Orbiliomycetes</taxon>
        <taxon>Orbiliales</taxon>
        <taxon>Orbiliaceae</taxon>
        <taxon>Orbilia</taxon>
    </lineage>
</organism>
<feature type="transmembrane region" description="Helical" evidence="1">
    <location>
        <begin position="37"/>
        <end position="55"/>
    </location>
</feature>
<comment type="caution">
    <text evidence="2">The sequence shown here is derived from an EMBL/GenBank/DDBJ whole genome shotgun (WGS) entry which is preliminary data.</text>
</comment>
<feature type="transmembrane region" description="Helical" evidence="1">
    <location>
        <begin position="333"/>
        <end position="352"/>
    </location>
</feature>
<proteinExistence type="predicted"/>
<reference evidence="2 3" key="1">
    <citation type="submission" date="2019-06" db="EMBL/GenBank/DDBJ databases">
        <authorList>
            <person name="Palmer J.M."/>
        </authorList>
    </citation>
    <scope>NUCLEOTIDE SEQUENCE [LARGE SCALE GENOMIC DNA]</scope>
    <source>
        <strain evidence="2 3">TWF106</strain>
    </source>
</reference>
<keyword evidence="1" id="KW-0812">Transmembrane</keyword>
<dbReference type="EMBL" id="WIWS01000028">
    <property type="protein sequence ID" value="KAF3221728.1"/>
    <property type="molecule type" value="Genomic_DNA"/>
</dbReference>
<sequence>MNETTLPLNGTSQNATTATVLVHGWVSGPDVRGSWDIIWSSFMAIFLCTWTAICLNIPHPKDRTIHILLRKTKWMFWAVIAPEIVLSIAMGQYASARRSVRRFKGLECEGWTLRHGFFADMGGFLLQPKDSTPFLVNSRQMAYLVEREYIQCPTITEEEIWDKSKADSLSKLITAAQATWLLFQLGGRAVLKLPTTTLELSAGAIVLCSFGTFICWLHKPSDAKSGVTITTRFTTAQILLDAGPIAAQPYVHTPLDFVSRESPTCGFNMMGFFNLRCDDPERPLRRFPNDRFPDIATFEKIALFLITTAYAAFHLIGWNFTFPSRVETQLWRWSSVVVTGATIFFWVFETIAARQRFGRWDKYLIWLRLKKKPADQATSTATRQDSETGSDVERALKTGGVVRQDTVLRMDAFEEEMKKAKPIVFWEVAILFPFILLYVVARAYLIVEVFVSLRELPAGVYKTFEVAEIIPHW</sequence>
<name>A0A7C8QPH2_ORBOL</name>
<keyword evidence="1" id="KW-1133">Transmembrane helix</keyword>
<dbReference type="PANTHER" id="PTHR35043">
    <property type="entry name" value="TRANSCRIPTION FACTOR DOMAIN-CONTAINING PROTEIN"/>
    <property type="match status" value="1"/>
</dbReference>
<evidence type="ECO:0000256" key="1">
    <source>
        <dbReference type="SAM" id="Phobius"/>
    </source>
</evidence>
<gene>
    <name evidence="2" type="ORF">TWF106_006013</name>
</gene>
<dbReference type="AlphaFoldDB" id="A0A7C8QPH2"/>